<protein>
    <submittedName>
        <fullName evidence="2">Uncharacterized protein</fullName>
    </submittedName>
</protein>
<evidence type="ECO:0000313" key="3">
    <source>
        <dbReference type="Proteomes" id="UP001215598"/>
    </source>
</evidence>
<feature type="region of interest" description="Disordered" evidence="1">
    <location>
        <begin position="111"/>
        <end position="147"/>
    </location>
</feature>
<evidence type="ECO:0000256" key="1">
    <source>
        <dbReference type="SAM" id="MobiDB-lite"/>
    </source>
</evidence>
<dbReference type="AlphaFoldDB" id="A0AAD7N2X8"/>
<feature type="region of interest" description="Disordered" evidence="1">
    <location>
        <begin position="1"/>
        <end position="73"/>
    </location>
</feature>
<accession>A0AAD7N2X8</accession>
<gene>
    <name evidence="2" type="ORF">B0H16DRAFT_1026872</name>
</gene>
<reference evidence="2" key="1">
    <citation type="submission" date="2023-03" db="EMBL/GenBank/DDBJ databases">
        <title>Massive genome expansion in bonnet fungi (Mycena s.s.) driven by repeated elements and novel gene families across ecological guilds.</title>
        <authorList>
            <consortium name="Lawrence Berkeley National Laboratory"/>
            <person name="Harder C.B."/>
            <person name="Miyauchi S."/>
            <person name="Viragh M."/>
            <person name="Kuo A."/>
            <person name="Thoen E."/>
            <person name="Andreopoulos B."/>
            <person name="Lu D."/>
            <person name="Skrede I."/>
            <person name="Drula E."/>
            <person name="Henrissat B."/>
            <person name="Morin E."/>
            <person name="Kohler A."/>
            <person name="Barry K."/>
            <person name="LaButti K."/>
            <person name="Morin E."/>
            <person name="Salamov A."/>
            <person name="Lipzen A."/>
            <person name="Mereny Z."/>
            <person name="Hegedus B."/>
            <person name="Baldrian P."/>
            <person name="Stursova M."/>
            <person name="Weitz H."/>
            <person name="Taylor A."/>
            <person name="Grigoriev I.V."/>
            <person name="Nagy L.G."/>
            <person name="Martin F."/>
            <person name="Kauserud H."/>
        </authorList>
    </citation>
    <scope>NUCLEOTIDE SEQUENCE</scope>
    <source>
        <strain evidence="2">CBHHK182m</strain>
    </source>
</reference>
<proteinExistence type="predicted"/>
<feature type="compositionally biased region" description="Polar residues" evidence="1">
    <location>
        <begin position="124"/>
        <end position="139"/>
    </location>
</feature>
<name>A0AAD7N2X8_9AGAR</name>
<dbReference type="EMBL" id="JARKIB010000096">
    <property type="protein sequence ID" value="KAJ7742063.1"/>
    <property type="molecule type" value="Genomic_DNA"/>
</dbReference>
<organism evidence="2 3">
    <name type="scientific">Mycena metata</name>
    <dbReference type="NCBI Taxonomy" id="1033252"/>
    <lineage>
        <taxon>Eukaryota</taxon>
        <taxon>Fungi</taxon>
        <taxon>Dikarya</taxon>
        <taxon>Basidiomycota</taxon>
        <taxon>Agaricomycotina</taxon>
        <taxon>Agaricomycetes</taxon>
        <taxon>Agaricomycetidae</taxon>
        <taxon>Agaricales</taxon>
        <taxon>Marasmiineae</taxon>
        <taxon>Mycenaceae</taxon>
        <taxon>Mycena</taxon>
    </lineage>
</organism>
<sequence length="214" mass="22950">MRGWRSNHAAHSYDRREYDERGSKVERAERERERERAEPSAAAGRKHRAAAALGSYHPLPHAHGGGGQNPFAALRAANGYPTQRQVYGHQSGQAHGQRAAPTLVIPRFSSATSTPQQVRGHAHSTFTTSNANANYASDPNSNTTSYASTTVTSSATYTSASSSSSSGGGRQIPERDWIPAQRGPALAFAGTALHGIPQPDWDAGFERCRSRAVV</sequence>
<keyword evidence="3" id="KW-1185">Reference proteome</keyword>
<feature type="compositionally biased region" description="Basic and acidic residues" evidence="1">
    <location>
        <begin position="11"/>
        <end position="38"/>
    </location>
</feature>
<dbReference type="Proteomes" id="UP001215598">
    <property type="component" value="Unassembled WGS sequence"/>
</dbReference>
<evidence type="ECO:0000313" key="2">
    <source>
        <dbReference type="EMBL" id="KAJ7742063.1"/>
    </source>
</evidence>
<comment type="caution">
    <text evidence="2">The sequence shown here is derived from an EMBL/GenBank/DDBJ whole genome shotgun (WGS) entry which is preliminary data.</text>
</comment>